<evidence type="ECO:0000313" key="3">
    <source>
        <dbReference type="Proteomes" id="UP000654482"/>
    </source>
</evidence>
<name>A0A8J7JCJ2_9CYAN</name>
<keyword evidence="3" id="KW-1185">Reference proteome</keyword>
<dbReference type="AlphaFoldDB" id="A0A8J7JCJ2"/>
<comment type="caution">
    <text evidence="2">The sequence shown here is derived from an EMBL/GenBank/DDBJ whole genome shotgun (WGS) entry which is preliminary data.</text>
</comment>
<gene>
    <name evidence="2" type="ORF">IQ249_17450</name>
</gene>
<dbReference type="EMBL" id="JADEWZ010000028">
    <property type="protein sequence ID" value="MBE9117685.1"/>
    <property type="molecule type" value="Genomic_DNA"/>
</dbReference>
<dbReference type="RefSeq" id="WP_194030767.1">
    <property type="nucleotide sequence ID" value="NZ_JADEWZ010000028.1"/>
</dbReference>
<dbReference type="InterPro" id="IPR025646">
    <property type="entry name" value="DUF4350"/>
</dbReference>
<evidence type="ECO:0000313" key="2">
    <source>
        <dbReference type="EMBL" id="MBE9117685.1"/>
    </source>
</evidence>
<organism evidence="2 3">
    <name type="scientific">Lusitaniella coriacea LEGE 07157</name>
    <dbReference type="NCBI Taxonomy" id="945747"/>
    <lineage>
        <taxon>Bacteria</taxon>
        <taxon>Bacillati</taxon>
        <taxon>Cyanobacteriota</taxon>
        <taxon>Cyanophyceae</taxon>
        <taxon>Spirulinales</taxon>
        <taxon>Lusitaniellaceae</taxon>
        <taxon>Lusitaniella</taxon>
    </lineage>
</organism>
<proteinExistence type="predicted"/>
<feature type="domain" description="DUF4350" evidence="1">
    <location>
        <begin position="39"/>
        <end position="192"/>
    </location>
</feature>
<dbReference type="Proteomes" id="UP000654482">
    <property type="component" value="Unassembled WGS sequence"/>
</dbReference>
<accession>A0A8J7JCJ2</accession>
<dbReference type="Pfam" id="PF14258">
    <property type="entry name" value="DUF4350"/>
    <property type="match status" value="1"/>
</dbReference>
<protein>
    <submittedName>
        <fullName evidence="2">DUF4350 domain-containing protein</fullName>
    </submittedName>
</protein>
<evidence type="ECO:0000259" key="1">
    <source>
        <dbReference type="Pfam" id="PF14258"/>
    </source>
</evidence>
<sequence length="406" mass="45316">MKLSKRRLILLGAIALIAIIFITLIAAPSRGGRSNSGSTYSRAPNGYGAWYASIKNRGTPIQRWQKPFENLAKSQKQTINNTFLRVNSTLQPLSLSSQERQWVTQGNTLILLGIRQRVTEAPFSSRQESPVGSVKIDTARRAEEGQKTLLGDRFGAVVWLEPIGKGQILYATTPHLAANAYQDYPGNAEFLTLLVTQEEPQETLSIQFPSNVLVEPSQQPFPFESSGGIAGVPLIDTQTTHQIWVDEYSHGYKDSEDIEGETQGNLLNYWAKTPLLTAFIQGLILLLVALWGGNHRFGQPKTLSSPTPNNSQAYIEGLAGVLHKAESSEFILEVLGKEEQLQLQQALGLGKIPLEPKQLLAAWKAQTGKFPQELQQVLRVQQQERRLKETELLVWLQKWQKIRSRT</sequence>
<reference evidence="2" key="1">
    <citation type="submission" date="2020-10" db="EMBL/GenBank/DDBJ databases">
        <authorList>
            <person name="Castelo-Branco R."/>
            <person name="Eusebio N."/>
            <person name="Adriana R."/>
            <person name="Vieira A."/>
            <person name="Brugerolle De Fraissinette N."/>
            <person name="Rezende De Castro R."/>
            <person name="Schneider M.P."/>
            <person name="Vasconcelos V."/>
            <person name="Leao P.N."/>
        </authorList>
    </citation>
    <scope>NUCLEOTIDE SEQUENCE</scope>
    <source>
        <strain evidence="2">LEGE 07157</strain>
    </source>
</reference>